<protein>
    <recommendedName>
        <fullName evidence="4">DUF3823 domain-containing protein</fullName>
    </recommendedName>
</protein>
<evidence type="ECO:0008006" key="4">
    <source>
        <dbReference type="Google" id="ProtNLM"/>
    </source>
</evidence>
<accession>U2CLI0</accession>
<feature type="signal peptide" evidence="1">
    <location>
        <begin position="1"/>
        <end position="30"/>
    </location>
</feature>
<dbReference type="AlphaFoldDB" id="U2CLI0"/>
<dbReference type="PATRIC" id="fig|1321819.3.peg.1615"/>
<sequence length="245" mass="27576">MTTMINKLFTKRYVGISLICGLLTFTGCEADLTYEEAPESAYSEVGVSNFAVRSRELFENKIYAVNWNKWVDNYLDTRLIGSTQTGKWKNETGADVTLSNGALVKAGETFEIKPMTVEDLADAPEGKLHVLTILVNDHATYSTPNKGYLFDGSKFSGDFTLVDPKDNRSEKVKLPVRKNEIIGEFYLVSPFNCVVERVGDAPKLGQPGDYSVPHRYLVKNICFRPAGVEQYKRLYEVRIIFYPGK</sequence>
<comment type="caution">
    <text evidence="2">The sequence shown here is derived from an EMBL/GenBank/DDBJ whole genome shotgun (WGS) entry which is preliminary data.</text>
</comment>
<reference evidence="2 3" key="1">
    <citation type="submission" date="2013-08" db="EMBL/GenBank/DDBJ databases">
        <authorList>
            <person name="Weinstock G."/>
            <person name="Sodergren E."/>
            <person name="Wylie T."/>
            <person name="Fulton L."/>
            <person name="Fulton R."/>
            <person name="Fronick C."/>
            <person name="O'Laughlin M."/>
            <person name="Godfrey J."/>
            <person name="Miner T."/>
            <person name="Herter B."/>
            <person name="Appelbaum E."/>
            <person name="Cordes M."/>
            <person name="Lek S."/>
            <person name="Wollam A."/>
            <person name="Pepin K.H."/>
            <person name="Palsikar V.B."/>
            <person name="Mitreva M."/>
            <person name="Wilson R.K."/>
        </authorList>
    </citation>
    <scope>NUCLEOTIDE SEQUENCE [LARGE SCALE GENOMIC DNA]</scope>
    <source>
        <strain evidence="2 3">F0041</strain>
    </source>
</reference>
<evidence type="ECO:0000313" key="2">
    <source>
        <dbReference type="EMBL" id="ERI85395.1"/>
    </source>
</evidence>
<feature type="chain" id="PRO_5004624524" description="DUF3823 domain-containing protein" evidence="1">
    <location>
        <begin position="31"/>
        <end position="245"/>
    </location>
</feature>
<dbReference type="EMBL" id="AWSV01000093">
    <property type="protein sequence ID" value="ERI85395.1"/>
    <property type="molecule type" value="Genomic_DNA"/>
</dbReference>
<keyword evidence="1" id="KW-0732">Signal</keyword>
<dbReference type="PROSITE" id="PS51257">
    <property type="entry name" value="PROKAR_LIPOPROTEIN"/>
    <property type="match status" value="1"/>
</dbReference>
<evidence type="ECO:0000256" key="1">
    <source>
        <dbReference type="SAM" id="SignalP"/>
    </source>
</evidence>
<name>U2CLI0_9BACE</name>
<gene>
    <name evidence="2" type="ORF">HMPREF1981_01749</name>
</gene>
<dbReference type="HOGENOM" id="CLU_1150077_0_0_10"/>
<evidence type="ECO:0000313" key="3">
    <source>
        <dbReference type="Proteomes" id="UP000016496"/>
    </source>
</evidence>
<dbReference type="Proteomes" id="UP000016496">
    <property type="component" value="Unassembled WGS sequence"/>
</dbReference>
<proteinExistence type="predicted"/>
<organism evidence="2 3">
    <name type="scientific">Bacteroides pyogenes F0041</name>
    <dbReference type="NCBI Taxonomy" id="1321819"/>
    <lineage>
        <taxon>Bacteria</taxon>
        <taxon>Pseudomonadati</taxon>
        <taxon>Bacteroidota</taxon>
        <taxon>Bacteroidia</taxon>
        <taxon>Bacteroidales</taxon>
        <taxon>Bacteroidaceae</taxon>
        <taxon>Bacteroides</taxon>
    </lineage>
</organism>